<gene>
    <name evidence="3" type="ORF">BST26_05685</name>
</gene>
<dbReference type="STRING" id="444597.BST26_05685"/>
<feature type="region of interest" description="Disordered" evidence="1">
    <location>
        <begin position="27"/>
        <end position="47"/>
    </location>
</feature>
<accession>A0A1X0DJ30</accession>
<proteinExistence type="predicted"/>
<dbReference type="RefSeq" id="WP_110810759.1">
    <property type="nucleotide sequence ID" value="NZ_AP022618.1"/>
</dbReference>
<name>A0A1X0DJ30_9MYCO</name>
<dbReference type="AlphaFoldDB" id="A0A1X0DJ30"/>
<evidence type="ECO:0000313" key="4">
    <source>
        <dbReference type="Proteomes" id="UP000192801"/>
    </source>
</evidence>
<keyword evidence="4" id="KW-1185">Reference proteome</keyword>
<reference evidence="3 4" key="1">
    <citation type="submission" date="2016-12" db="EMBL/GenBank/DDBJ databases">
        <title>The new phylogeny of genus Mycobacterium.</title>
        <authorList>
            <person name="Tortoli E."/>
            <person name="Trovato A."/>
            <person name="Cirillo D.M."/>
        </authorList>
    </citation>
    <scope>NUCLEOTIDE SEQUENCE [LARGE SCALE GENOMIC DNA]</scope>
    <source>
        <strain evidence="3 4">DSM 45130</strain>
    </source>
</reference>
<evidence type="ECO:0000256" key="1">
    <source>
        <dbReference type="SAM" id="MobiDB-lite"/>
    </source>
</evidence>
<comment type="caution">
    <text evidence="3">The sequence shown here is derived from an EMBL/GenBank/DDBJ whole genome shotgun (WGS) entry which is preliminary data.</text>
</comment>
<dbReference type="OrthoDB" id="5242307at2"/>
<evidence type="ECO:0000256" key="2">
    <source>
        <dbReference type="SAM" id="SignalP"/>
    </source>
</evidence>
<sequence>MADRLRSLLAGVFLACIGIAAPLTAGHTHPDSAAPRPSPPPAYTGPVSIAPTLPDGRTLRFIGVPAAPGGPGAAVAIRVTADIGAAAGAVDAFWGPDWPREIVVEITDTGTEFAHRTGLAGADIAAAAVADHIDAATRTATGARIVLAPGVLQISEQDFRIVLTHELFHYATRAVTDTDAARWVQEGVADYVARPAPAPGTAPVPDRLPADADFTATDPAQLSAAYDRAWGFARYLAARGGPDRLREFYARAAGAGHPDAGVALTQVFGATGRELLAGWRAAAER</sequence>
<evidence type="ECO:0000313" key="3">
    <source>
        <dbReference type="EMBL" id="ORA72401.1"/>
    </source>
</evidence>
<organism evidence="3 4">
    <name type="scientific">Mycolicibacterium insubricum</name>
    <dbReference type="NCBI Taxonomy" id="444597"/>
    <lineage>
        <taxon>Bacteria</taxon>
        <taxon>Bacillati</taxon>
        <taxon>Actinomycetota</taxon>
        <taxon>Actinomycetes</taxon>
        <taxon>Mycobacteriales</taxon>
        <taxon>Mycobacteriaceae</taxon>
        <taxon>Mycolicibacterium</taxon>
    </lineage>
</organism>
<feature type="chain" id="PRO_5043332687" evidence="2">
    <location>
        <begin position="26"/>
        <end position="285"/>
    </location>
</feature>
<protein>
    <submittedName>
        <fullName evidence="3">Uncharacterized protein</fullName>
    </submittedName>
</protein>
<dbReference type="Proteomes" id="UP000192801">
    <property type="component" value="Unassembled WGS sequence"/>
</dbReference>
<dbReference type="EMBL" id="MVHS01000008">
    <property type="protein sequence ID" value="ORA72401.1"/>
    <property type="molecule type" value="Genomic_DNA"/>
</dbReference>
<keyword evidence="2" id="KW-0732">Signal</keyword>
<feature type="signal peptide" evidence="2">
    <location>
        <begin position="1"/>
        <end position="25"/>
    </location>
</feature>